<proteinExistence type="predicted"/>
<reference evidence="2 3" key="1">
    <citation type="submission" date="2021-07" db="EMBL/GenBank/DDBJ databases">
        <authorList>
            <person name="Palmer J.M."/>
        </authorList>
    </citation>
    <scope>NUCLEOTIDE SEQUENCE [LARGE SCALE GENOMIC DNA]</scope>
    <source>
        <strain evidence="2 3">AT_MEX2019</strain>
        <tissue evidence="2">Muscle</tissue>
    </source>
</reference>
<evidence type="ECO:0000313" key="2">
    <source>
        <dbReference type="EMBL" id="MED6245567.1"/>
    </source>
</evidence>
<feature type="signal peptide" evidence="1">
    <location>
        <begin position="1"/>
        <end position="18"/>
    </location>
</feature>
<protein>
    <submittedName>
        <fullName evidence="2">Uncharacterized protein</fullName>
    </submittedName>
</protein>
<organism evidence="2 3">
    <name type="scientific">Ataeniobius toweri</name>
    <dbReference type="NCBI Taxonomy" id="208326"/>
    <lineage>
        <taxon>Eukaryota</taxon>
        <taxon>Metazoa</taxon>
        <taxon>Chordata</taxon>
        <taxon>Craniata</taxon>
        <taxon>Vertebrata</taxon>
        <taxon>Euteleostomi</taxon>
        <taxon>Actinopterygii</taxon>
        <taxon>Neopterygii</taxon>
        <taxon>Teleostei</taxon>
        <taxon>Neoteleostei</taxon>
        <taxon>Acanthomorphata</taxon>
        <taxon>Ovalentaria</taxon>
        <taxon>Atherinomorphae</taxon>
        <taxon>Cyprinodontiformes</taxon>
        <taxon>Goodeidae</taxon>
        <taxon>Ataeniobius</taxon>
    </lineage>
</organism>
<keyword evidence="1" id="KW-0732">Signal</keyword>
<comment type="caution">
    <text evidence="2">The sequence shown here is derived from an EMBL/GenBank/DDBJ whole genome shotgun (WGS) entry which is preliminary data.</text>
</comment>
<gene>
    <name evidence="2" type="ORF">ATANTOWER_004869</name>
</gene>
<evidence type="ECO:0000313" key="3">
    <source>
        <dbReference type="Proteomes" id="UP001345963"/>
    </source>
</evidence>
<evidence type="ECO:0000256" key="1">
    <source>
        <dbReference type="SAM" id="SignalP"/>
    </source>
</evidence>
<feature type="chain" id="PRO_5047141682" evidence="1">
    <location>
        <begin position="19"/>
        <end position="108"/>
    </location>
</feature>
<dbReference type="EMBL" id="JAHUTI010040869">
    <property type="protein sequence ID" value="MED6245567.1"/>
    <property type="molecule type" value="Genomic_DNA"/>
</dbReference>
<accession>A0ABU7B4U4</accession>
<name>A0ABU7B4U4_9TELE</name>
<sequence>MYDAQLFGLFLSLRISCAVLCSADFSAHTQSCQGELKNATPLSLLPNRVPGSDRESCSKAEINFKQAGGYYCQQSHTGLLEHLDPQTRPLHTYIYQRLVWNSLCNIQV</sequence>
<keyword evidence="3" id="KW-1185">Reference proteome</keyword>
<dbReference type="Proteomes" id="UP001345963">
    <property type="component" value="Unassembled WGS sequence"/>
</dbReference>